<comment type="cofactor">
    <cofactor evidence="1">
        <name>Mg(2+)</name>
        <dbReference type="ChEBI" id="CHEBI:18420"/>
    </cofactor>
</comment>
<accession>A0A1Y0D1N6</accession>
<comment type="catalytic activity">
    <reaction evidence="3">
        <text>2 GTP = 3',3'-c-di-GMP + 2 diphosphate</text>
        <dbReference type="Rhea" id="RHEA:24898"/>
        <dbReference type="ChEBI" id="CHEBI:33019"/>
        <dbReference type="ChEBI" id="CHEBI:37565"/>
        <dbReference type="ChEBI" id="CHEBI:58805"/>
        <dbReference type="EC" id="2.7.7.65"/>
    </reaction>
</comment>
<organism evidence="6 7">
    <name type="scientific">Oceanisphaera avium</name>
    <dbReference type="NCBI Taxonomy" id="1903694"/>
    <lineage>
        <taxon>Bacteria</taxon>
        <taxon>Pseudomonadati</taxon>
        <taxon>Pseudomonadota</taxon>
        <taxon>Gammaproteobacteria</taxon>
        <taxon>Aeromonadales</taxon>
        <taxon>Aeromonadaceae</taxon>
        <taxon>Oceanisphaera</taxon>
    </lineage>
</organism>
<dbReference type="PROSITE" id="PS50887">
    <property type="entry name" value="GGDEF"/>
    <property type="match status" value="1"/>
</dbReference>
<evidence type="ECO:0000256" key="4">
    <source>
        <dbReference type="SAM" id="MobiDB-lite"/>
    </source>
</evidence>
<dbReference type="OrthoDB" id="9812260at2"/>
<dbReference type="InterPro" id="IPR050469">
    <property type="entry name" value="Diguanylate_Cyclase"/>
</dbReference>
<reference evidence="7" key="1">
    <citation type="submission" date="2017-05" db="EMBL/GenBank/DDBJ databases">
        <authorList>
            <person name="Sung H."/>
        </authorList>
    </citation>
    <scope>NUCLEOTIDE SEQUENCE [LARGE SCALE GENOMIC DNA]</scope>
    <source>
        <strain evidence="7">AMac2203</strain>
    </source>
</reference>
<dbReference type="InterPro" id="IPR029787">
    <property type="entry name" value="Nucleotide_cyclase"/>
</dbReference>
<dbReference type="CDD" id="cd01949">
    <property type="entry name" value="GGDEF"/>
    <property type="match status" value="1"/>
</dbReference>
<evidence type="ECO:0000256" key="1">
    <source>
        <dbReference type="ARBA" id="ARBA00001946"/>
    </source>
</evidence>
<dbReference type="EMBL" id="CP021376">
    <property type="protein sequence ID" value="ART81015.1"/>
    <property type="molecule type" value="Genomic_DNA"/>
</dbReference>
<keyword evidence="7" id="KW-1185">Reference proteome</keyword>
<dbReference type="InterPro" id="IPR000160">
    <property type="entry name" value="GGDEF_dom"/>
</dbReference>
<dbReference type="GO" id="GO:0052621">
    <property type="term" value="F:diguanylate cyclase activity"/>
    <property type="evidence" value="ECO:0007669"/>
    <property type="project" value="UniProtKB-EC"/>
</dbReference>
<dbReference type="SUPFAM" id="SSF55073">
    <property type="entry name" value="Nucleotide cyclase"/>
    <property type="match status" value="1"/>
</dbReference>
<gene>
    <name evidence="6" type="ORF">CBP12_13330</name>
</gene>
<evidence type="ECO:0000313" key="6">
    <source>
        <dbReference type="EMBL" id="ART81015.1"/>
    </source>
</evidence>
<dbReference type="PANTHER" id="PTHR45138">
    <property type="entry name" value="REGULATORY COMPONENTS OF SENSORY TRANSDUCTION SYSTEM"/>
    <property type="match status" value="1"/>
</dbReference>
<evidence type="ECO:0000256" key="2">
    <source>
        <dbReference type="ARBA" id="ARBA00012528"/>
    </source>
</evidence>
<proteinExistence type="predicted"/>
<name>A0A1Y0D1N6_9GAMM</name>
<dbReference type="Proteomes" id="UP000243793">
    <property type="component" value="Chromosome"/>
</dbReference>
<evidence type="ECO:0000313" key="7">
    <source>
        <dbReference type="Proteomes" id="UP000243793"/>
    </source>
</evidence>
<dbReference type="PANTHER" id="PTHR45138:SF9">
    <property type="entry name" value="DIGUANYLATE CYCLASE DGCM-RELATED"/>
    <property type="match status" value="1"/>
</dbReference>
<dbReference type="Gene3D" id="3.30.70.270">
    <property type="match status" value="1"/>
</dbReference>
<sequence>MGGLLSFLTLRRNRRQQRAMHSTHQELLRLNSQLSHLADTDTLTQCPNRRAAYSRLGQELLQLRSYDQYFCVVLLDLDFFKAVNDRHGHDVGDQVLAYFSHTARNTLRASDFLARIGGEEFLLILPETRRAQALPLAQRLLDTIIANPLYLSDKTIPFTFSGGLIEAHKEDDIQHLLQRADRYLYAAKLRGRSQIIDDKAYDKPPSAELKEKQARKTNNNE</sequence>
<dbReference type="SMART" id="SM00267">
    <property type="entry name" value="GGDEF"/>
    <property type="match status" value="1"/>
</dbReference>
<evidence type="ECO:0000256" key="3">
    <source>
        <dbReference type="ARBA" id="ARBA00034247"/>
    </source>
</evidence>
<dbReference type="FunFam" id="3.30.70.270:FF:000001">
    <property type="entry name" value="Diguanylate cyclase domain protein"/>
    <property type="match status" value="1"/>
</dbReference>
<dbReference type="KEGG" id="ocm:CBP12_13330"/>
<dbReference type="NCBIfam" id="TIGR00254">
    <property type="entry name" value="GGDEF"/>
    <property type="match status" value="1"/>
</dbReference>
<dbReference type="EC" id="2.7.7.65" evidence="2"/>
<dbReference type="AlphaFoldDB" id="A0A1Y0D1N6"/>
<dbReference type="RefSeq" id="WP_086965189.1">
    <property type="nucleotide sequence ID" value="NZ_CP021376.1"/>
</dbReference>
<feature type="region of interest" description="Disordered" evidence="4">
    <location>
        <begin position="197"/>
        <end position="221"/>
    </location>
</feature>
<dbReference type="Pfam" id="PF00990">
    <property type="entry name" value="GGDEF"/>
    <property type="match status" value="1"/>
</dbReference>
<protein>
    <recommendedName>
        <fullName evidence="2">diguanylate cyclase</fullName>
        <ecNumber evidence="2">2.7.7.65</ecNumber>
    </recommendedName>
</protein>
<dbReference type="InterPro" id="IPR043128">
    <property type="entry name" value="Rev_trsase/Diguanyl_cyclase"/>
</dbReference>
<feature type="domain" description="GGDEF" evidence="5">
    <location>
        <begin position="68"/>
        <end position="200"/>
    </location>
</feature>
<evidence type="ECO:0000259" key="5">
    <source>
        <dbReference type="PROSITE" id="PS50887"/>
    </source>
</evidence>